<dbReference type="Pfam" id="PF07707">
    <property type="entry name" value="BACK"/>
    <property type="match status" value="1"/>
</dbReference>
<dbReference type="Gene3D" id="1.25.40.420">
    <property type="match status" value="1"/>
</dbReference>
<evidence type="ECO:0000259" key="1">
    <source>
        <dbReference type="Pfam" id="PF07707"/>
    </source>
</evidence>
<accession>A0A5K3FQE7</accession>
<reference evidence="2" key="1">
    <citation type="submission" date="2019-11" db="UniProtKB">
        <authorList>
            <consortium name="WormBaseParasite"/>
        </authorList>
    </citation>
    <scope>IDENTIFICATION</scope>
</reference>
<evidence type="ECO:0000313" key="2">
    <source>
        <dbReference type="WBParaSite" id="MCU_010622-RH"/>
    </source>
</evidence>
<proteinExistence type="predicted"/>
<sequence>MDNAVRLFLLASNLGSRTITSWCAEFLRTRVSRENVEQIWSVANATKNTLMIDICVPVIAAHFDSITADATFHSTTELDNLLSLLSDDRLVGVAEAAKLRTVAMWFEANNTATKEDVTAFVDEDDDTRVSTFKDLVGAINLSQITSDEFIEFCMSDCWINLQREFRDLISNAWKEGRSRGPIQDYLIALTYNWCNVRFCTLKWKKIEKNIIESDIEELSSVDVNYRHTVPSRDGCTVVVLNGVFTPTDTVVYILWKRCSRVVYGGVSFHSQTAFI</sequence>
<organism evidence="2">
    <name type="scientific">Mesocestoides corti</name>
    <name type="common">Flatworm</name>
    <dbReference type="NCBI Taxonomy" id="53468"/>
    <lineage>
        <taxon>Eukaryota</taxon>
        <taxon>Metazoa</taxon>
        <taxon>Spiralia</taxon>
        <taxon>Lophotrochozoa</taxon>
        <taxon>Platyhelminthes</taxon>
        <taxon>Cestoda</taxon>
        <taxon>Eucestoda</taxon>
        <taxon>Cyclophyllidea</taxon>
        <taxon>Mesocestoididae</taxon>
        <taxon>Mesocestoides</taxon>
    </lineage>
</organism>
<feature type="domain" description="BACK" evidence="1">
    <location>
        <begin position="38"/>
        <end position="117"/>
    </location>
</feature>
<protein>
    <submittedName>
        <fullName evidence="2">BACK domain-containing protein</fullName>
    </submittedName>
</protein>
<dbReference type="InterPro" id="IPR011705">
    <property type="entry name" value="BACK"/>
</dbReference>
<name>A0A5K3FQE7_MESCO</name>
<dbReference type="AlphaFoldDB" id="A0A5K3FQE7"/>
<dbReference type="WBParaSite" id="MCU_010622-RH">
    <property type="protein sequence ID" value="MCU_010622-RH"/>
    <property type="gene ID" value="MCU_010622"/>
</dbReference>